<keyword evidence="2" id="KW-0677">Repeat</keyword>
<dbReference type="InterPro" id="IPR003501">
    <property type="entry name" value="PTS_EIIB_2/3"/>
</dbReference>
<dbReference type="InterPro" id="IPR036634">
    <property type="entry name" value="PRD_sf"/>
</dbReference>
<dbReference type="GO" id="GO:0008982">
    <property type="term" value="F:protein-N(PI)-phosphohistidine-sugar phosphotransferase activity"/>
    <property type="evidence" value="ECO:0007669"/>
    <property type="project" value="InterPro"/>
</dbReference>
<dbReference type="InterPro" id="IPR036095">
    <property type="entry name" value="PTS_EIIB-like_sf"/>
</dbReference>
<keyword evidence="3" id="KW-0805">Transcription regulation</keyword>
<accession>A0A223HW80</accession>
<dbReference type="RefSeq" id="WP_094396820.1">
    <property type="nucleotide sequence ID" value="NZ_CP016893.1"/>
</dbReference>
<dbReference type="Pfam" id="PF02302">
    <property type="entry name" value="PTS_IIB"/>
    <property type="match status" value="1"/>
</dbReference>
<dbReference type="InterPro" id="IPR036388">
    <property type="entry name" value="WH-like_DNA-bd_sf"/>
</dbReference>
<reference evidence="6 7" key="1">
    <citation type="submission" date="2016-08" db="EMBL/GenBank/DDBJ databases">
        <title>A novel genetic cassette of butanologenic Thermoanaerobacterium thermosaccharolyticum that directly convert cellulose to butanol.</title>
        <authorList>
            <person name="Li T."/>
            <person name="He J."/>
        </authorList>
    </citation>
    <scope>NUCLEOTIDE SEQUENCE [LARGE SCALE GENOMIC DNA]</scope>
    <source>
        <strain evidence="6 7">TG57</strain>
    </source>
</reference>
<dbReference type="PROSITE" id="PS51094">
    <property type="entry name" value="PTS_EIIA_TYPE_2"/>
    <property type="match status" value="1"/>
</dbReference>
<dbReference type="PANTHER" id="PTHR30185:SF18">
    <property type="entry name" value="TRANSCRIPTIONAL REGULATOR MTLR"/>
    <property type="match status" value="1"/>
</dbReference>
<organism evidence="6 7">
    <name type="scientific">Thermoanaerobacterium thermosaccharolyticum</name>
    <name type="common">Clostridium thermosaccharolyticum</name>
    <dbReference type="NCBI Taxonomy" id="1517"/>
    <lineage>
        <taxon>Bacteria</taxon>
        <taxon>Bacillati</taxon>
        <taxon>Bacillota</taxon>
        <taxon>Clostridia</taxon>
        <taxon>Thermoanaerobacterales</taxon>
        <taxon>Thermoanaerobacteraceae</taxon>
        <taxon>Thermoanaerobacterium</taxon>
    </lineage>
</organism>
<dbReference type="InterPro" id="IPR013196">
    <property type="entry name" value="HTH_11"/>
</dbReference>
<dbReference type="GO" id="GO:0006355">
    <property type="term" value="P:regulation of DNA-templated transcription"/>
    <property type="evidence" value="ECO:0007669"/>
    <property type="project" value="InterPro"/>
</dbReference>
<evidence type="ECO:0000256" key="2">
    <source>
        <dbReference type="ARBA" id="ARBA00022737"/>
    </source>
</evidence>
<evidence type="ECO:0000313" key="7">
    <source>
        <dbReference type="Proteomes" id="UP000214975"/>
    </source>
</evidence>
<sequence length="694" mass="79830">MKELSGRQLEILKKVMSKEMSSLDDIVANYKLSKRTIYREINAINEYIKDYNLKLKNNEGVLAVEGADSDIEKFNFDVIGYRPSVDAEKRRKLILSELLQMKEPVKLEYFAREYNVTTATISYDIKEIDKWLSRQNVTIVTKPGVGIYVKGDESNIRKAIINFLYDNVATKDLMEFLNRGYNNINRLSEDINDRLLRLIDYDTVLKIEKAIQRLEKSLDYELAESSYMGLTVHLALALKRIKEGEKIKIGNESLLELKKSDEYRFAEMLAKYLEEEFDVFIPEDEIGYITIHLQGARYRANTEDVNDEFVNEVLYDMIDVAERVFGTSFRDDSMLLSGLKTHLRPTIFRLRMGLAIRNPLINDIKDRYSALFERCILIANVLKNKLDVDVPDDEIGYIAMHFGAAIARKNDKTKRHNIVVVCASGIGTSRMLLSKLQMFPQLNIVDTVSSLRVKDFKDRDDIDLIVSTIPLDIKDKKTVIVNPLLLDDDVKKLKDALNTDFIMNFSSRKAEGDKYKELLHIAEYGKRIIELCSSLKFKDVFGKNSKEIIDSLLEDFVNIDNIDKEKIDSIKEKLLGRESLGKIILPGKGFVIYHCTASSLNKPILIFGKVKSEVRMKNLINDYEIIKTAFLMVAPDNDKMWIEILGDLSVSFIESKDLVETLNSTSNLDEAREMVQKALMEKYYDEIKRNLVGD</sequence>
<dbReference type="SUPFAM" id="SSF63520">
    <property type="entry name" value="PTS-regulatory domain, PRD"/>
    <property type="match status" value="2"/>
</dbReference>
<dbReference type="InterPro" id="IPR011608">
    <property type="entry name" value="PRD"/>
</dbReference>
<dbReference type="InterPro" id="IPR007737">
    <property type="entry name" value="Mga_HTH"/>
</dbReference>
<dbReference type="Pfam" id="PF08279">
    <property type="entry name" value="HTH_11"/>
    <property type="match status" value="1"/>
</dbReference>
<dbReference type="SUPFAM" id="SSF52794">
    <property type="entry name" value="PTS system IIB component-like"/>
    <property type="match status" value="1"/>
</dbReference>
<proteinExistence type="predicted"/>
<dbReference type="GO" id="GO:0009401">
    <property type="term" value="P:phosphoenolpyruvate-dependent sugar phosphotransferase system"/>
    <property type="evidence" value="ECO:0007669"/>
    <property type="project" value="InterPro"/>
</dbReference>
<evidence type="ECO:0000256" key="3">
    <source>
        <dbReference type="ARBA" id="ARBA00023015"/>
    </source>
</evidence>
<dbReference type="InterPro" id="IPR002178">
    <property type="entry name" value="PTS_EIIA_type-2_dom"/>
</dbReference>
<dbReference type="Gene3D" id="3.40.930.10">
    <property type="entry name" value="Mannitol-specific EII, Chain A"/>
    <property type="match status" value="1"/>
</dbReference>
<dbReference type="Pfam" id="PF00874">
    <property type="entry name" value="PRD"/>
    <property type="match status" value="2"/>
</dbReference>
<evidence type="ECO:0000256" key="1">
    <source>
        <dbReference type="ARBA" id="ARBA00022679"/>
    </source>
</evidence>
<dbReference type="SUPFAM" id="SSF55804">
    <property type="entry name" value="Phoshotransferase/anion transport protein"/>
    <property type="match status" value="1"/>
</dbReference>
<dbReference type="PROSITE" id="PS51099">
    <property type="entry name" value="PTS_EIIB_TYPE_2"/>
    <property type="match status" value="1"/>
</dbReference>
<dbReference type="AlphaFoldDB" id="A0A223HW80"/>
<name>A0A223HW80_THETR</name>
<dbReference type="Gene3D" id="3.40.50.2300">
    <property type="match status" value="1"/>
</dbReference>
<dbReference type="Gene3D" id="1.10.1790.10">
    <property type="entry name" value="PRD domain"/>
    <property type="match status" value="2"/>
</dbReference>
<keyword evidence="1" id="KW-0808">Transferase</keyword>
<dbReference type="EMBL" id="CP016893">
    <property type="protein sequence ID" value="AST56733.1"/>
    <property type="molecule type" value="Genomic_DNA"/>
</dbReference>
<dbReference type="InterPro" id="IPR016152">
    <property type="entry name" value="PTrfase/Anion_transptr"/>
</dbReference>
<keyword evidence="4" id="KW-0010">Activator</keyword>
<dbReference type="CDD" id="cd05568">
    <property type="entry name" value="PTS_IIB_bgl_like"/>
    <property type="match status" value="1"/>
</dbReference>
<dbReference type="PANTHER" id="PTHR30185">
    <property type="entry name" value="CRYPTIC BETA-GLUCOSIDE BGL OPERON ANTITERMINATOR"/>
    <property type="match status" value="1"/>
</dbReference>
<dbReference type="Gene3D" id="1.10.10.10">
    <property type="entry name" value="Winged helix-like DNA-binding domain superfamily/Winged helix DNA-binding domain"/>
    <property type="match status" value="2"/>
</dbReference>
<evidence type="ECO:0000256" key="5">
    <source>
        <dbReference type="ARBA" id="ARBA00023163"/>
    </source>
</evidence>
<dbReference type="Pfam" id="PF05043">
    <property type="entry name" value="Mga"/>
    <property type="match status" value="1"/>
</dbReference>
<dbReference type="InterPro" id="IPR050661">
    <property type="entry name" value="BglG_antiterminators"/>
</dbReference>
<keyword evidence="5" id="KW-0804">Transcription</keyword>
<dbReference type="PROSITE" id="PS51372">
    <property type="entry name" value="PRD_2"/>
    <property type="match status" value="2"/>
</dbReference>
<evidence type="ECO:0000313" key="6">
    <source>
        <dbReference type="EMBL" id="AST56733.1"/>
    </source>
</evidence>
<evidence type="ECO:0000256" key="4">
    <source>
        <dbReference type="ARBA" id="ARBA00023159"/>
    </source>
</evidence>
<dbReference type="Proteomes" id="UP000214975">
    <property type="component" value="Chromosome"/>
</dbReference>
<dbReference type="InterPro" id="IPR013011">
    <property type="entry name" value="PTS_EIIB_2"/>
</dbReference>
<protein>
    <submittedName>
        <fullName evidence="6">Transcriptional regulator</fullName>
    </submittedName>
</protein>
<dbReference type="Pfam" id="PF00359">
    <property type="entry name" value="PTS_EIIA_2"/>
    <property type="match status" value="1"/>
</dbReference>
<gene>
    <name evidence="6" type="ORF">Thert_00547</name>
</gene>